<comment type="caution">
    <text evidence="2">The sequence shown here is derived from an EMBL/GenBank/DDBJ whole genome shotgun (WGS) entry which is preliminary data.</text>
</comment>
<accession>A0ABR0BVZ6</accession>
<sequence>MHIGRNNMDQLAVWDKRAASAAVLWLPVTAWALGVAVEVATWKLPVVARELPPKAGIASQVPNKSTRSFLVPPQSAAAAHLDAHNLNRLFLTLAAQATLPSRGGPGNAVEASQSRLRPLA</sequence>
<keyword evidence="3" id="KW-1185">Reference proteome</keyword>
<evidence type="ECO:0000313" key="3">
    <source>
        <dbReference type="Proteomes" id="UP001287286"/>
    </source>
</evidence>
<name>A0ABR0BVZ6_PURLI</name>
<proteinExistence type="predicted"/>
<evidence type="ECO:0000313" key="2">
    <source>
        <dbReference type="EMBL" id="KAK4088177.1"/>
    </source>
</evidence>
<gene>
    <name evidence="2" type="ORF">Purlil1_7370</name>
</gene>
<reference evidence="2 3" key="1">
    <citation type="journal article" date="2024" name="Microbiol. Resour. Announc.">
        <title>Genome annotations for the ascomycete fungi Trichoderma harzianum, Trichoderma aggressivum, and Purpureocillium lilacinum.</title>
        <authorList>
            <person name="Beijen E.P.W."/>
            <person name="Ohm R.A."/>
        </authorList>
    </citation>
    <scope>NUCLEOTIDE SEQUENCE [LARGE SCALE GENOMIC DNA]</scope>
    <source>
        <strain evidence="2 3">CBS 150709</strain>
    </source>
</reference>
<evidence type="ECO:0000256" key="1">
    <source>
        <dbReference type="SAM" id="MobiDB-lite"/>
    </source>
</evidence>
<dbReference type="Proteomes" id="UP001287286">
    <property type="component" value="Unassembled WGS sequence"/>
</dbReference>
<feature type="compositionally biased region" description="Polar residues" evidence="1">
    <location>
        <begin position="110"/>
        <end position="120"/>
    </location>
</feature>
<dbReference type="EMBL" id="JAWRVI010000026">
    <property type="protein sequence ID" value="KAK4088177.1"/>
    <property type="molecule type" value="Genomic_DNA"/>
</dbReference>
<feature type="region of interest" description="Disordered" evidence="1">
    <location>
        <begin position="100"/>
        <end position="120"/>
    </location>
</feature>
<organism evidence="2 3">
    <name type="scientific">Purpureocillium lilacinum</name>
    <name type="common">Paecilomyces lilacinus</name>
    <dbReference type="NCBI Taxonomy" id="33203"/>
    <lineage>
        <taxon>Eukaryota</taxon>
        <taxon>Fungi</taxon>
        <taxon>Dikarya</taxon>
        <taxon>Ascomycota</taxon>
        <taxon>Pezizomycotina</taxon>
        <taxon>Sordariomycetes</taxon>
        <taxon>Hypocreomycetidae</taxon>
        <taxon>Hypocreales</taxon>
        <taxon>Ophiocordycipitaceae</taxon>
        <taxon>Purpureocillium</taxon>
    </lineage>
</organism>
<protein>
    <submittedName>
        <fullName evidence="2">Uncharacterized protein</fullName>
    </submittedName>
</protein>